<keyword evidence="1" id="KW-0812">Transmembrane</keyword>
<evidence type="ECO:0000259" key="2">
    <source>
        <dbReference type="PROSITE" id="PS50206"/>
    </source>
</evidence>
<name>A0A7W5FNF7_9BACL</name>
<keyword evidence="4" id="KW-1185">Reference proteome</keyword>
<keyword evidence="3" id="KW-0808">Transferase</keyword>
<dbReference type="RefSeq" id="WP_183600960.1">
    <property type="nucleotide sequence ID" value="NZ_JACHXK010000006.1"/>
</dbReference>
<dbReference type="EMBL" id="JACHXK010000006">
    <property type="protein sequence ID" value="MBB3111087.1"/>
    <property type="molecule type" value="Genomic_DNA"/>
</dbReference>
<dbReference type="PANTHER" id="PTHR43031">
    <property type="entry name" value="FAD-DEPENDENT OXIDOREDUCTASE"/>
    <property type="match status" value="1"/>
</dbReference>
<dbReference type="AlphaFoldDB" id="A0A7W5FNF7"/>
<dbReference type="Pfam" id="PF00581">
    <property type="entry name" value="Rhodanese"/>
    <property type="match status" value="1"/>
</dbReference>
<dbReference type="CDD" id="cd00158">
    <property type="entry name" value="RHOD"/>
    <property type="match status" value="1"/>
</dbReference>
<evidence type="ECO:0000313" key="3">
    <source>
        <dbReference type="EMBL" id="MBB3111087.1"/>
    </source>
</evidence>
<dbReference type="Gene3D" id="3.40.250.10">
    <property type="entry name" value="Rhodanese-like domain"/>
    <property type="match status" value="1"/>
</dbReference>
<reference evidence="3 4" key="1">
    <citation type="submission" date="2020-08" db="EMBL/GenBank/DDBJ databases">
        <title>Genomic Encyclopedia of Type Strains, Phase III (KMG-III): the genomes of soil and plant-associated and newly described type strains.</title>
        <authorList>
            <person name="Whitman W."/>
        </authorList>
    </citation>
    <scope>NUCLEOTIDE SEQUENCE [LARGE SCALE GENOMIC DNA]</scope>
    <source>
        <strain evidence="3 4">CECT 5862</strain>
    </source>
</reference>
<dbReference type="SMART" id="SM00450">
    <property type="entry name" value="RHOD"/>
    <property type="match status" value="1"/>
</dbReference>
<dbReference type="InterPro" id="IPR050229">
    <property type="entry name" value="GlpE_sulfurtransferase"/>
</dbReference>
<keyword evidence="1" id="KW-1133">Transmembrane helix</keyword>
<dbReference type="InterPro" id="IPR036873">
    <property type="entry name" value="Rhodanese-like_dom_sf"/>
</dbReference>
<organism evidence="3 4">
    <name type="scientific">Paenibacillus phyllosphaerae</name>
    <dbReference type="NCBI Taxonomy" id="274593"/>
    <lineage>
        <taxon>Bacteria</taxon>
        <taxon>Bacillati</taxon>
        <taxon>Bacillota</taxon>
        <taxon>Bacilli</taxon>
        <taxon>Bacillales</taxon>
        <taxon>Paenibacillaceae</taxon>
        <taxon>Paenibacillus</taxon>
    </lineage>
</organism>
<evidence type="ECO:0000313" key="4">
    <source>
        <dbReference type="Proteomes" id="UP000570361"/>
    </source>
</evidence>
<dbReference type="SUPFAM" id="SSF52821">
    <property type="entry name" value="Rhodanese/Cell cycle control phosphatase"/>
    <property type="match status" value="1"/>
</dbReference>
<feature type="domain" description="Rhodanese" evidence="2">
    <location>
        <begin position="43"/>
        <end position="127"/>
    </location>
</feature>
<gene>
    <name evidence="3" type="ORF">FHS18_003155</name>
</gene>
<dbReference type="Proteomes" id="UP000570361">
    <property type="component" value="Unassembled WGS sequence"/>
</dbReference>
<dbReference type="GO" id="GO:0016740">
    <property type="term" value="F:transferase activity"/>
    <property type="evidence" value="ECO:0007669"/>
    <property type="project" value="UniProtKB-KW"/>
</dbReference>
<dbReference type="PANTHER" id="PTHR43031:SF18">
    <property type="entry name" value="RHODANESE-RELATED SULFURTRANSFERASES"/>
    <property type="match status" value="1"/>
</dbReference>
<dbReference type="InterPro" id="IPR001763">
    <property type="entry name" value="Rhodanese-like_dom"/>
</dbReference>
<protein>
    <submittedName>
        <fullName evidence="3">Rhodanese-related sulfurtransferase</fullName>
    </submittedName>
</protein>
<sequence>MTFNSIIDVAIVLLIIWLLYLQFGPVRGLKTLGEEAFRESLASSGDAVLIDVREAHEFKDGYIPGAKNIPLSALNKRLDEIPEDRSVYLYCRSGARSKRAARVLRSKGYARLTHLKGGIGGWRGKLSKW</sequence>
<keyword evidence="1" id="KW-0472">Membrane</keyword>
<evidence type="ECO:0000256" key="1">
    <source>
        <dbReference type="SAM" id="Phobius"/>
    </source>
</evidence>
<feature type="transmembrane region" description="Helical" evidence="1">
    <location>
        <begin position="6"/>
        <end position="23"/>
    </location>
</feature>
<proteinExistence type="predicted"/>
<accession>A0A7W5FNF7</accession>
<comment type="caution">
    <text evidence="3">The sequence shown here is derived from an EMBL/GenBank/DDBJ whole genome shotgun (WGS) entry which is preliminary data.</text>
</comment>
<dbReference type="PROSITE" id="PS50206">
    <property type="entry name" value="RHODANESE_3"/>
    <property type="match status" value="1"/>
</dbReference>